<sequence>MRPNCHGHR</sequence>
<reference evidence="1" key="1">
    <citation type="submission" date="2014-09" db="EMBL/GenBank/DDBJ databases">
        <authorList>
            <person name="Magalhaes I.L.F."/>
            <person name="Oliveira U."/>
            <person name="Santos F.R."/>
            <person name="Vidigal T.H.D.A."/>
            <person name="Brescovit A.D."/>
            <person name="Santos A.J."/>
        </authorList>
    </citation>
    <scope>NUCLEOTIDE SEQUENCE</scope>
    <source>
        <tissue evidence="1">Shoot tissue taken approximately 20 cm above the soil surface</tissue>
    </source>
</reference>
<proteinExistence type="predicted"/>
<organism evidence="1">
    <name type="scientific">Arundo donax</name>
    <name type="common">Giant reed</name>
    <name type="synonym">Donax arundinaceus</name>
    <dbReference type="NCBI Taxonomy" id="35708"/>
    <lineage>
        <taxon>Eukaryota</taxon>
        <taxon>Viridiplantae</taxon>
        <taxon>Streptophyta</taxon>
        <taxon>Embryophyta</taxon>
        <taxon>Tracheophyta</taxon>
        <taxon>Spermatophyta</taxon>
        <taxon>Magnoliopsida</taxon>
        <taxon>Liliopsida</taxon>
        <taxon>Poales</taxon>
        <taxon>Poaceae</taxon>
        <taxon>PACMAD clade</taxon>
        <taxon>Arundinoideae</taxon>
        <taxon>Arundineae</taxon>
        <taxon>Arundo</taxon>
    </lineage>
</organism>
<evidence type="ECO:0000313" key="1">
    <source>
        <dbReference type="EMBL" id="JAE02074.1"/>
    </source>
</evidence>
<protein>
    <submittedName>
        <fullName evidence="1">AHA11</fullName>
    </submittedName>
</protein>
<reference evidence="1" key="2">
    <citation type="journal article" date="2015" name="Data Brief">
        <title>Shoot transcriptome of the giant reed, Arundo donax.</title>
        <authorList>
            <person name="Barrero R.A."/>
            <person name="Guerrero F.D."/>
            <person name="Moolhuijzen P."/>
            <person name="Goolsby J.A."/>
            <person name="Tidwell J."/>
            <person name="Bellgard S.E."/>
            <person name="Bellgard M.I."/>
        </authorList>
    </citation>
    <scope>NUCLEOTIDE SEQUENCE</scope>
    <source>
        <tissue evidence="1">Shoot tissue taken approximately 20 cm above the soil surface</tissue>
    </source>
</reference>
<dbReference type="EMBL" id="GBRH01195822">
    <property type="protein sequence ID" value="JAE02074.1"/>
    <property type="molecule type" value="Transcribed_RNA"/>
</dbReference>
<accession>A0A0A9ESU9</accession>
<name>A0A0A9ESU9_ARUDO</name>